<evidence type="ECO:0000313" key="2">
    <source>
        <dbReference type="Proteomes" id="UP000188320"/>
    </source>
</evidence>
<evidence type="ECO:0000313" key="1">
    <source>
        <dbReference type="EMBL" id="OMH83389.1"/>
    </source>
</evidence>
<accession>A0A1R1PR19</accession>
<keyword evidence="2" id="KW-1185">Reference proteome</keyword>
<gene>
    <name evidence="1" type="ORF">AX774_g3106</name>
</gene>
<sequence>MSTSRPHGSSTSGVTTEHAAQVSIMAIVCLPNIVTTILQLELFISSNVISFNSVFLDFLHNLTSSLVCHGEDSNSCTIFILGNRFSSLFCSEN</sequence>
<name>A0A1R1PR19_ZANCU</name>
<protein>
    <submittedName>
        <fullName evidence="1">Uncharacterized protein</fullName>
    </submittedName>
</protein>
<comment type="caution">
    <text evidence="1">The sequence shown here is derived from an EMBL/GenBank/DDBJ whole genome shotgun (WGS) entry which is preliminary data.</text>
</comment>
<dbReference type="AlphaFoldDB" id="A0A1R1PR19"/>
<dbReference type="EMBL" id="LSSK01000424">
    <property type="protein sequence ID" value="OMH83389.1"/>
    <property type="molecule type" value="Genomic_DNA"/>
</dbReference>
<reference evidence="2" key="1">
    <citation type="submission" date="2017-01" db="EMBL/GenBank/DDBJ databases">
        <authorList>
            <person name="Wang Y."/>
            <person name="White M."/>
            <person name="Kvist S."/>
            <person name="Moncalvo J.-M."/>
        </authorList>
    </citation>
    <scope>NUCLEOTIDE SEQUENCE [LARGE SCALE GENOMIC DNA]</scope>
    <source>
        <strain evidence="2">COL-18-3</strain>
    </source>
</reference>
<dbReference type="Proteomes" id="UP000188320">
    <property type="component" value="Unassembled WGS sequence"/>
</dbReference>
<proteinExistence type="predicted"/>
<organism evidence="1 2">
    <name type="scientific">Zancudomyces culisetae</name>
    <name type="common">Gut fungus</name>
    <name type="synonym">Smittium culisetae</name>
    <dbReference type="NCBI Taxonomy" id="1213189"/>
    <lineage>
        <taxon>Eukaryota</taxon>
        <taxon>Fungi</taxon>
        <taxon>Fungi incertae sedis</taxon>
        <taxon>Zoopagomycota</taxon>
        <taxon>Kickxellomycotina</taxon>
        <taxon>Harpellomycetes</taxon>
        <taxon>Harpellales</taxon>
        <taxon>Legeriomycetaceae</taxon>
        <taxon>Zancudomyces</taxon>
    </lineage>
</organism>